<dbReference type="AlphaFoldDB" id="A0A1H4KDD5"/>
<sequence length="145" mass="16006">MAIWQWGLLLLAVVWALQSYGVWLQMRHYSDVFKGITQKYTDGFVGTGAFHGRFLKRGAIAIVVVAPDLSVRRVLTMSGRSVFAKFKRHEEFEGMTLDALRAEPAIFGEDKPGLTAAITQAVAQIDRTRAGDEPPLRESLAAAKA</sequence>
<organism evidence="1 2">
    <name type="scientific">Nitratireductor aquibiodomus</name>
    <dbReference type="NCBI Taxonomy" id="204799"/>
    <lineage>
        <taxon>Bacteria</taxon>
        <taxon>Pseudomonadati</taxon>
        <taxon>Pseudomonadota</taxon>
        <taxon>Alphaproteobacteria</taxon>
        <taxon>Hyphomicrobiales</taxon>
        <taxon>Phyllobacteriaceae</taxon>
        <taxon>Nitratireductor</taxon>
    </lineage>
</organism>
<name>A0A1H4KDD5_9HYPH</name>
<dbReference type="Proteomes" id="UP000199064">
    <property type="component" value="Unassembled WGS sequence"/>
</dbReference>
<protein>
    <submittedName>
        <fullName evidence="1">Glucitol operon activator protein</fullName>
    </submittedName>
</protein>
<reference evidence="2" key="1">
    <citation type="submission" date="2016-10" db="EMBL/GenBank/DDBJ databases">
        <authorList>
            <person name="Varghese N."/>
            <person name="Submissions S."/>
        </authorList>
    </citation>
    <scope>NUCLEOTIDE SEQUENCE [LARGE SCALE GENOMIC DNA]</scope>
    <source>
        <strain evidence="2">ES.061</strain>
    </source>
</reference>
<dbReference type="Pfam" id="PF06923">
    <property type="entry name" value="GutM"/>
    <property type="match status" value="1"/>
</dbReference>
<evidence type="ECO:0000313" key="1">
    <source>
        <dbReference type="EMBL" id="SEB56560.1"/>
    </source>
</evidence>
<keyword evidence="2" id="KW-1185">Reference proteome</keyword>
<evidence type="ECO:0000313" key="2">
    <source>
        <dbReference type="Proteomes" id="UP000199064"/>
    </source>
</evidence>
<dbReference type="RefSeq" id="WP_007009752.1">
    <property type="nucleotide sequence ID" value="NZ_FNSL01000001.1"/>
</dbReference>
<gene>
    <name evidence="1" type="ORF">SAMN05216452_2165</name>
</gene>
<accession>A0A1H4KDD5</accession>
<proteinExistence type="predicted"/>
<dbReference type="InterPro" id="IPR009693">
    <property type="entry name" value="Glucitol_operon_activator"/>
</dbReference>
<dbReference type="EMBL" id="FNSL01000001">
    <property type="protein sequence ID" value="SEB56560.1"/>
    <property type="molecule type" value="Genomic_DNA"/>
</dbReference>